<dbReference type="GO" id="GO:0005886">
    <property type="term" value="C:plasma membrane"/>
    <property type="evidence" value="ECO:0007669"/>
    <property type="project" value="UniProtKB-SubCell"/>
</dbReference>
<evidence type="ECO:0000256" key="5">
    <source>
        <dbReference type="ARBA" id="ARBA00022448"/>
    </source>
</evidence>
<dbReference type="Pfam" id="PF04995">
    <property type="entry name" value="CcmD"/>
    <property type="match status" value="1"/>
</dbReference>
<evidence type="ECO:0000256" key="3">
    <source>
        <dbReference type="ARBA" id="ARBA00008741"/>
    </source>
</evidence>
<evidence type="ECO:0000256" key="6">
    <source>
        <dbReference type="ARBA" id="ARBA00022475"/>
    </source>
</evidence>
<dbReference type="GO" id="GO:0017004">
    <property type="term" value="P:cytochrome complex assembly"/>
    <property type="evidence" value="ECO:0007669"/>
    <property type="project" value="UniProtKB-KW"/>
</dbReference>
<keyword evidence="5 12" id="KW-0813">Transport</keyword>
<reference evidence="13 14" key="1">
    <citation type="submission" date="2018-05" db="EMBL/GenBank/DDBJ databases">
        <title>Draft Genome Sequences for a Diverse set of 7 Haemophilus Species.</title>
        <authorList>
            <person name="Nichols M."/>
            <person name="Topaz N."/>
            <person name="Wang X."/>
            <person name="Wang X."/>
            <person name="Boxrud D."/>
        </authorList>
    </citation>
    <scope>NUCLEOTIDE SEQUENCE [LARGE SCALE GENOMIC DNA]</scope>
    <source>
        <strain evidence="13 14">C2002001239</strain>
    </source>
</reference>
<accession>A0A369YD01</accession>
<keyword evidence="8 12" id="KW-0812">Transmembrane</keyword>
<organism evidence="13 14">
    <name type="scientific">Haemophilus sputorum</name>
    <dbReference type="NCBI Taxonomy" id="1078480"/>
    <lineage>
        <taxon>Bacteria</taxon>
        <taxon>Pseudomonadati</taxon>
        <taxon>Pseudomonadota</taxon>
        <taxon>Gammaproteobacteria</taxon>
        <taxon>Pasteurellales</taxon>
        <taxon>Pasteurellaceae</taxon>
        <taxon>Haemophilus</taxon>
    </lineage>
</organism>
<evidence type="ECO:0000256" key="2">
    <source>
        <dbReference type="ARBA" id="ARBA00004377"/>
    </source>
</evidence>
<dbReference type="PANTHER" id="PTHR37531">
    <property type="entry name" value="HEME EXPORTER PROTEIN D"/>
    <property type="match status" value="1"/>
</dbReference>
<dbReference type="InterPro" id="IPR052075">
    <property type="entry name" value="Heme_exporter_D"/>
</dbReference>
<sequence>MNLSFQFESLSDFFAMGNYGFYVWLSYGVSIAAMIGLIIYSRREQQQILHKAKREVQREAQQKK</sequence>
<keyword evidence="7 12" id="KW-0997">Cell inner membrane</keyword>
<evidence type="ECO:0000256" key="10">
    <source>
        <dbReference type="ARBA" id="ARBA00022989"/>
    </source>
</evidence>
<evidence type="ECO:0000256" key="1">
    <source>
        <dbReference type="ARBA" id="ARBA00002442"/>
    </source>
</evidence>
<dbReference type="GO" id="GO:0015886">
    <property type="term" value="P:heme transport"/>
    <property type="evidence" value="ECO:0007669"/>
    <property type="project" value="InterPro"/>
</dbReference>
<proteinExistence type="inferred from homology"/>
<dbReference type="NCBIfam" id="TIGR03141">
    <property type="entry name" value="cytochro_ccmD"/>
    <property type="match status" value="1"/>
</dbReference>
<keyword evidence="11 12" id="KW-0472">Membrane</keyword>
<comment type="caution">
    <text evidence="13">The sequence shown here is derived from an EMBL/GenBank/DDBJ whole genome shotgun (WGS) entry which is preliminary data.</text>
</comment>
<keyword evidence="9 12" id="KW-0201">Cytochrome c-type biogenesis</keyword>
<gene>
    <name evidence="13" type="primary">ccmD</name>
    <name evidence="13" type="ORF">DPV93_10040</name>
</gene>
<evidence type="ECO:0000256" key="8">
    <source>
        <dbReference type="ARBA" id="ARBA00022692"/>
    </source>
</evidence>
<evidence type="ECO:0000256" key="12">
    <source>
        <dbReference type="RuleBase" id="RU363101"/>
    </source>
</evidence>
<keyword evidence="10 12" id="KW-1133">Transmembrane helix</keyword>
<comment type="similarity">
    <text evidence="3 12">Belongs to the CcmD/CycX/HelD family.</text>
</comment>
<dbReference type="InterPro" id="IPR007078">
    <property type="entry name" value="Haem_export_protD_CcmD"/>
</dbReference>
<dbReference type="STRING" id="1035839.GCA_000238795_00311"/>
<dbReference type="Proteomes" id="UP000253872">
    <property type="component" value="Unassembled WGS sequence"/>
</dbReference>
<evidence type="ECO:0000313" key="14">
    <source>
        <dbReference type="Proteomes" id="UP000253872"/>
    </source>
</evidence>
<dbReference type="EMBL" id="QEPN01000010">
    <property type="protein sequence ID" value="RDE69974.1"/>
    <property type="molecule type" value="Genomic_DNA"/>
</dbReference>
<comment type="subcellular location">
    <subcellularLocation>
        <location evidence="2 12">Cell inner membrane</location>
        <topology evidence="2 12">Single-pass membrane protein</topology>
    </subcellularLocation>
</comment>
<keyword evidence="6 12" id="KW-1003">Cell membrane</keyword>
<dbReference type="PANTHER" id="PTHR37531:SF1">
    <property type="entry name" value="HEME EXPORTER PROTEIN D"/>
    <property type="match status" value="1"/>
</dbReference>
<dbReference type="AlphaFoldDB" id="A0A369YD01"/>
<evidence type="ECO:0000256" key="7">
    <source>
        <dbReference type="ARBA" id="ARBA00022519"/>
    </source>
</evidence>
<protein>
    <recommendedName>
        <fullName evidence="4 12">Heme exporter protein D</fullName>
    </recommendedName>
</protein>
<evidence type="ECO:0000313" key="13">
    <source>
        <dbReference type="EMBL" id="RDE69974.1"/>
    </source>
</evidence>
<name>A0A369YD01_9PAST</name>
<evidence type="ECO:0000256" key="11">
    <source>
        <dbReference type="ARBA" id="ARBA00023136"/>
    </source>
</evidence>
<evidence type="ECO:0000256" key="4">
    <source>
        <dbReference type="ARBA" id="ARBA00016461"/>
    </source>
</evidence>
<evidence type="ECO:0000256" key="9">
    <source>
        <dbReference type="ARBA" id="ARBA00022748"/>
    </source>
</evidence>
<dbReference type="GO" id="GO:1903607">
    <property type="term" value="P:cytochrome c biosynthetic process"/>
    <property type="evidence" value="ECO:0007669"/>
    <property type="project" value="TreeGrafter"/>
</dbReference>
<dbReference type="RefSeq" id="WP_111404334.1">
    <property type="nucleotide sequence ID" value="NZ_QEPN01000010.1"/>
</dbReference>
<comment type="function">
    <text evidence="1 12">Required for the export of heme to the periplasm for the biogenesis of c-type cytochromes.</text>
</comment>
<feature type="transmembrane region" description="Helical" evidence="12">
    <location>
        <begin position="20"/>
        <end position="40"/>
    </location>
</feature>